<accession>A0AA40C552</accession>
<evidence type="ECO:0000256" key="2">
    <source>
        <dbReference type="SAM" id="Phobius"/>
    </source>
</evidence>
<evidence type="ECO:0000313" key="3">
    <source>
        <dbReference type="EMBL" id="KAK0625462.1"/>
    </source>
</evidence>
<protein>
    <submittedName>
        <fullName evidence="3">Uncharacterized protein</fullName>
    </submittedName>
</protein>
<keyword evidence="2" id="KW-0812">Transmembrane</keyword>
<proteinExistence type="predicted"/>
<evidence type="ECO:0000313" key="4">
    <source>
        <dbReference type="Proteomes" id="UP001174934"/>
    </source>
</evidence>
<sequence>MTTQILPLSLGLNCPKGGQFYTCQNAAIEFIGCCTTDPCANGSGTCPDGDLREASFSSASYATIPTQECNAGTTQTSGSAAQWYTCALDAPPFLGCCKSNPCTNASCPIDDLVPARLSSNPSSRSVFLPIIVTSSPAVSATSVAKPRDTDNSGAIPAGAIIGIAIASAITVLAMFFIILYKCGCRRRRKVQRMPYQPVHSRQLSGMVREAENGLGHGGKRFISPPRGPYIPSPDHKRQISGSEPLIRQIYSPALSSPPASNVGSPLFHPYSNLIGSPIPKATSQPPAELESHGNPISYFIELPANEPASFPSPVAVAVPTSRYARHDSTVLSSWDNANNELHIWATPERKGSWRPTTGHGVRGHRPNPEPIPEKEAEY</sequence>
<dbReference type="EMBL" id="JAULSR010000003">
    <property type="protein sequence ID" value="KAK0625462.1"/>
    <property type="molecule type" value="Genomic_DNA"/>
</dbReference>
<reference evidence="3" key="1">
    <citation type="submission" date="2023-06" db="EMBL/GenBank/DDBJ databases">
        <title>Genome-scale phylogeny and comparative genomics of the fungal order Sordariales.</title>
        <authorList>
            <consortium name="Lawrence Berkeley National Laboratory"/>
            <person name="Hensen N."/>
            <person name="Bonometti L."/>
            <person name="Westerberg I."/>
            <person name="Brannstrom I.O."/>
            <person name="Guillou S."/>
            <person name="Cros-Aarteil S."/>
            <person name="Calhoun S."/>
            <person name="Haridas S."/>
            <person name="Kuo A."/>
            <person name="Mondo S."/>
            <person name="Pangilinan J."/>
            <person name="Riley R."/>
            <person name="LaButti K."/>
            <person name="Andreopoulos B."/>
            <person name="Lipzen A."/>
            <person name="Chen C."/>
            <person name="Yanf M."/>
            <person name="Daum C."/>
            <person name="Ng V."/>
            <person name="Clum A."/>
            <person name="Steindorff A."/>
            <person name="Ohm R."/>
            <person name="Martin F."/>
            <person name="Silar P."/>
            <person name="Natvig D."/>
            <person name="Lalanne C."/>
            <person name="Gautier V."/>
            <person name="Ament-velasquez S.L."/>
            <person name="Kruys A."/>
            <person name="Hutchinson M.I."/>
            <person name="Powell A.J."/>
            <person name="Barry K."/>
            <person name="Miller A.N."/>
            <person name="Grigoriev I.V."/>
            <person name="Debuchy R."/>
            <person name="Gladieux P."/>
            <person name="Thoren M.H."/>
            <person name="Johannesson H."/>
        </authorList>
    </citation>
    <scope>NUCLEOTIDE SEQUENCE</scope>
    <source>
        <strain evidence="3">SMH3391-2</strain>
    </source>
</reference>
<dbReference type="Proteomes" id="UP001174934">
    <property type="component" value="Unassembled WGS sequence"/>
</dbReference>
<name>A0AA40C552_9PEZI</name>
<organism evidence="3 4">
    <name type="scientific">Bombardia bombarda</name>
    <dbReference type="NCBI Taxonomy" id="252184"/>
    <lineage>
        <taxon>Eukaryota</taxon>
        <taxon>Fungi</taxon>
        <taxon>Dikarya</taxon>
        <taxon>Ascomycota</taxon>
        <taxon>Pezizomycotina</taxon>
        <taxon>Sordariomycetes</taxon>
        <taxon>Sordariomycetidae</taxon>
        <taxon>Sordariales</taxon>
        <taxon>Lasiosphaeriaceae</taxon>
        <taxon>Bombardia</taxon>
    </lineage>
</organism>
<evidence type="ECO:0000256" key="1">
    <source>
        <dbReference type="SAM" id="MobiDB-lite"/>
    </source>
</evidence>
<gene>
    <name evidence="3" type="ORF">B0T17DRAFT_273880</name>
</gene>
<dbReference type="AlphaFoldDB" id="A0AA40C552"/>
<feature type="region of interest" description="Disordered" evidence="1">
    <location>
        <begin position="349"/>
        <end position="378"/>
    </location>
</feature>
<keyword evidence="4" id="KW-1185">Reference proteome</keyword>
<keyword evidence="2" id="KW-1133">Transmembrane helix</keyword>
<keyword evidence="2" id="KW-0472">Membrane</keyword>
<comment type="caution">
    <text evidence="3">The sequence shown here is derived from an EMBL/GenBank/DDBJ whole genome shotgun (WGS) entry which is preliminary data.</text>
</comment>
<feature type="transmembrane region" description="Helical" evidence="2">
    <location>
        <begin position="156"/>
        <end position="180"/>
    </location>
</feature>